<protein>
    <recommendedName>
        <fullName evidence="3">SCP domain-containing protein</fullName>
    </recommendedName>
</protein>
<name>A0AAD4K8N1_9MUSC</name>
<sequence>WASTCPTGAALVEMTLPLRKLVVDEHNVRRNNLAQGKLPRYETARRMATMQWSPQMAPLAELNVKQCLMKHDACHNTPKFRASGQNLAIFKYSGASSSRTNQQLITSAITMWWNERVNANQAVMASYPATWTGGDIGHFTVMARQNNYAVACAAARYVVSGENYFLIACNYATTNVVGKATYNVGKTAAGCTTGTNVNYAGLCKVGEAYNV</sequence>
<evidence type="ECO:0000313" key="4">
    <source>
        <dbReference type="EMBL" id="KAH8385462.1"/>
    </source>
</evidence>
<dbReference type="EMBL" id="JAJJHW010000454">
    <property type="protein sequence ID" value="KAH8385462.1"/>
    <property type="molecule type" value="Genomic_DNA"/>
</dbReference>
<dbReference type="PANTHER" id="PTHR10334">
    <property type="entry name" value="CYSTEINE-RICH SECRETORY PROTEIN-RELATED"/>
    <property type="match status" value="1"/>
</dbReference>
<dbReference type="InterPro" id="IPR001283">
    <property type="entry name" value="CRISP-related"/>
</dbReference>
<keyword evidence="5" id="KW-1185">Reference proteome</keyword>
<dbReference type="CDD" id="cd05380">
    <property type="entry name" value="CAP_euk"/>
    <property type="match status" value="1"/>
</dbReference>
<dbReference type="Gene3D" id="3.40.33.10">
    <property type="entry name" value="CAP"/>
    <property type="match status" value="1"/>
</dbReference>
<dbReference type="GO" id="GO:0005576">
    <property type="term" value="C:extracellular region"/>
    <property type="evidence" value="ECO:0007669"/>
    <property type="project" value="UniProtKB-SubCell"/>
</dbReference>
<feature type="domain" description="SCP" evidence="3">
    <location>
        <begin position="19"/>
        <end position="178"/>
    </location>
</feature>
<dbReference type="InterPro" id="IPR014044">
    <property type="entry name" value="CAP_dom"/>
</dbReference>
<keyword evidence="2" id="KW-0964">Secreted</keyword>
<dbReference type="Pfam" id="PF00188">
    <property type="entry name" value="CAP"/>
    <property type="match status" value="1"/>
</dbReference>
<dbReference type="SUPFAM" id="SSF55797">
    <property type="entry name" value="PR-1-like"/>
    <property type="match status" value="1"/>
</dbReference>
<organism evidence="4 5">
    <name type="scientific">Drosophila rubida</name>
    <dbReference type="NCBI Taxonomy" id="30044"/>
    <lineage>
        <taxon>Eukaryota</taxon>
        <taxon>Metazoa</taxon>
        <taxon>Ecdysozoa</taxon>
        <taxon>Arthropoda</taxon>
        <taxon>Hexapoda</taxon>
        <taxon>Insecta</taxon>
        <taxon>Pterygota</taxon>
        <taxon>Neoptera</taxon>
        <taxon>Endopterygota</taxon>
        <taxon>Diptera</taxon>
        <taxon>Brachycera</taxon>
        <taxon>Muscomorpha</taxon>
        <taxon>Ephydroidea</taxon>
        <taxon>Drosophilidae</taxon>
        <taxon>Drosophila</taxon>
    </lineage>
</organism>
<dbReference type="SMART" id="SM00198">
    <property type="entry name" value="SCP"/>
    <property type="match status" value="1"/>
</dbReference>
<proteinExistence type="predicted"/>
<evidence type="ECO:0000313" key="5">
    <source>
        <dbReference type="Proteomes" id="UP001200034"/>
    </source>
</evidence>
<comment type="caution">
    <text evidence="4">The sequence shown here is derived from an EMBL/GenBank/DDBJ whole genome shotgun (WGS) entry which is preliminary data.</text>
</comment>
<evidence type="ECO:0000256" key="2">
    <source>
        <dbReference type="ARBA" id="ARBA00022525"/>
    </source>
</evidence>
<evidence type="ECO:0000259" key="3">
    <source>
        <dbReference type="SMART" id="SM00198"/>
    </source>
</evidence>
<dbReference type="Proteomes" id="UP001200034">
    <property type="component" value="Unassembled WGS sequence"/>
</dbReference>
<dbReference type="AlphaFoldDB" id="A0AAD4K8N1"/>
<evidence type="ECO:0000256" key="1">
    <source>
        <dbReference type="ARBA" id="ARBA00004613"/>
    </source>
</evidence>
<comment type="subcellular location">
    <subcellularLocation>
        <location evidence="1">Secreted</location>
    </subcellularLocation>
</comment>
<reference evidence="4" key="1">
    <citation type="journal article" date="2021" name="Mol. Ecol. Resour.">
        <title>Phylogenomic analyses of the genus Drosophila reveals genomic signals of climate adaptation.</title>
        <authorList>
            <person name="Li F."/>
            <person name="Rane R.V."/>
            <person name="Luria V."/>
            <person name="Xiong Z."/>
            <person name="Chen J."/>
            <person name="Li Z."/>
            <person name="Catullo R.A."/>
            <person name="Griffin P.C."/>
            <person name="Schiffer M."/>
            <person name="Pearce S."/>
            <person name="Lee S.F."/>
            <person name="McElroy K."/>
            <person name="Stocker A."/>
            <person name="Shirriffs J."/>
            <person name="Cockerell F."/>
            <person name="Coppin C."/>
            <person name="Sgro C.M."/>
            <person name="Karger A."/>
            <person name="Cain J.W."/>
            <person name="Weber J.A."/>
            <person name="Santpere G."/>
            <person name="Kirschner M.W."/>
            <person name="Hoffmann A.A."/>
            <person name="Oakeshott J.G."/>
            <person name="Zhang G."/>
        </authorList>
    </citation>
    <scope>NUCLEOTIDE SEQUENCE</scope>
    <source>
        <strain evidence="4">BGI-SZ-2011g</strain>
    </source>
</reference>
<feature type="non-terminal residue" evidence="4">
    <location>
        <position position="1"/>
    </location>
</feature>
<dbReference type="InterPro" id="IPR035940">
    <property type="entry name" value="CAP_sf"/>
</dbReference>
<accession>A0AAD4K8N1</accession>
<gene>
    <name evidence="4" type="ORF">KR093_005089</name>
</gene>